<accession>A0A2N1PQS1</accession>
<evidence type="ECO:0000313" key="2">
    <source>
        <dbReference type="EMBL" id="PKK90693.1"/>
    </source>
</evidence>
<dbReference type="Proteomes" id="UP000233256">
    <property type="component" value="Unassembled WGS sequence"/>
</dbReference>
<proteinExistence type="predicted"/>
<feature type="region of interest" description="Disordered" evidence="1">
    <location>
        <begin position="1204"/>
        <end position="1227"/>
    </location>
</feature>
<organism evidence="2 3">
    <name type="scientific">Candidatus Wallbacteria bacterium HGW-Wallbacteria-1</name>
    <dbReference type="NCBI Taxonomy" id="2013854"/>
    <lineage>
        <taxon>Bacteria</taxon>
        <taxon>Candidatus Walliibacteriota</taxon>
    </lineage>
</organism>
<evidence type="ECO:0000313" key="3">
    <source>
        <dbReference type="Proteomes" id="UP000233256"/>
    </source>
</evidence>
<protein>
    <submittedName>
        <fullName evidence="2">Uncharacterized protein</fullName>
    </submittedName>
</protein>
<feature type="compositionally biased region" description="Polar residues" evidence="1">
    <location>
        <begin position="1204"/>
        <end position="1214"/>
    </location>
</feature>
<evidence type="ECO:0000256" key="1">
    <source>
        <dbReference type="SAM" id="MobiDB-lite"/>
    </source>
</evidence>
<dbReference type="EMBL" id="PGXC01000004">
    <property type="protein sequence ID" value="PKK90693.1"/>
    <property type="molecule type" value="Genomic_DNA"/>
</dbReference>
<reference evidence="2 3" key="1">
    <citation type="journal article" date="2017" name="ISME J.">
        <title>Potential for microbial H2 and metal transformations associated with novel bacteria and archaea in deep terrestrial subsurface sediments.</title>
        <authorList>
            <person name="Hernsdorf A.W."/>
            <person name="Amano Y."/>
            <person name="Miyakawa K."/>
            <person name="Ise K."/>
            <person name="Suzuki Y."/>
            <person name="Anantharaman K."/>
            <person name="Probst A."/>
            <person name="Burstein D."/>
            <person name="Thomas B.C."/>
            <person name="Banfield J.F."/>
        </authorList>
    </citation>
    <scope>NUCLEOTIDE SEQUENCE [LARGE SCALE GENOMIC DNA]</scope>
    <source>
        <strain evidence="2">HGW-Wallbacteria-1</strain>
    </source>
</reference>
<gene>
    <name evidence="2" type="ORF">CVV64_07365</name>
</gene>
<feature type="compositionally biased region" description="Basic and acidic residues" evidence="1">
    <location>
        <begin position="1216"/>
        <end position="1227"/>
    </location>
</feature>
<sequence>MKIINRIPSKKVESHSPSKAVSKPVATILALLFLSAAMPGLLLALDSQYEKNGELFMLVTDPTSRGVYRLNNKQNSTQTENGWAAATWLYDSGDARGIKAATDRTIYTFAHDVTGWQSSGIRIDRYVRWRTRYPNRNSYYGYHAYHHAYHSGCNDSNCIPHLTGGSAAGVEATRRSHMIPVNGTSFGSSGWYSITNGLWYHTNVIADMSPAKSGEEAARFTYNDTVQVKKHNYNLYKWNEATQAIGTSAAIARANVAESQEEKMTRHILNGCHDGCTSRSKNEEVPAISQITDVTITMTNNVPHTYFYIRADKAGARGKIIKDGVELNLATEQVIGDPHDSTTRFIGASSKSGNKDFIYVLGNNTIKNWLSSVGFSTSNVRIDKISVSDMWWQTGGMVFALDSTNKVVYKFERNEFSNTLAAPMMITIPAGVTDISSDGFGNLYYANTIKNPVGNPPPFGSVDIDYANLSWAPDGSGFAADIPYMQGVEKTVWQRNYYNGTTTKVGKVRAGIIPWKRRAFFSGPMPPRNKPQWDAAGGAISFTSALVKNGNYDESFPSEISVINLASPPQVKGFKDGHVDVAGPYMYDSLGAATLATPPYQENNIYQFRVENFPWFDDYGVNTNSDMTSSQDDINGNGFTGGFVSTIVKKIPSGWPNAGQSGIKYTWKIIKRTDRYGKPVPASKQVVMGPMTTSNPIINFLYEGGDYEVHVSANFHWYDYDQMPAGRLFSERHIVASYNTTASNLPNGNIAGNGSATGLQAKAYSGGDFTVNPSLSVGGNGITAWAKMKVQRVEILNIPGGVGEIVCNPTYRSSDPFNTPGSIAQKWDSRSILNPTNSAFQPKGYETGHTDVKVFTVDEDSATQWTIKENQTNFPSSQYNLAPQHNPNPKLPPRYLDRLKTMFLDDSLGTYTLPDPNYNNAPNTTQKVYRGELLKNPEFRYIVYRDPLVIPYTSVGSNSVLPTIRWKDAWDENTGTQNPSAGPNVKWSWELIDSTNTPVIVGEQNSNTSPELASFKTDASGNVTLNIWDTPSAPGLYRLTVKINRIYVYNTFEEVGSKWNPATGNIDRRVEPVEHAHNILIGAQCLVYVRDITPAQLFAAVNGSDITPKFYGYTGSPINTILSSAGASGGTSGNRTMEIYVEDNNPFDSGLRNPQLDVNSSATWFPGGKPTEFDRTANMGAIFDHETAVFRLNSSLKPNIFKTTVSSPTGATNESDADRNSSQDRWHKSYGSMGSGAILSLDGPVVQFKYSDGTLKPFDNPHTVSIVKYTADLSLLNRFSVPFNANAMSGIENSDPDVTGAHLPYYYASNPTNPASDFQFFIHTRDSSGNVISSPSLASLEMLDNVKPNIFLRITELAKLDLPGTNPVNSVPRGFRETYMRYFFADTLSGDTVTGSRAYSGFTRINDNDWLYSTASFGDVITTSVGGATFPNSTIQSGATNVSSLTFPDISEDSRIKFEIFTSDNYPYHFGGADSYAGAIDMSDLTAGNDPDLCVFVTDRLCTSDDIASGSVRPQWALDLRAPQSTGDSVTTNTIVNFRNPGEYYIVGYIRDRAPATSRDSNVTITPNRREFRFRLNIADTMVNVHTLDSR</sequence>
<name>A0A2N1PQS1_9BACT</name>
<comment type="caution">
    <text evidence="2">The sequence shown here is derived from an EMBL/GenBank/DDBJ whole genome shotgun (WGS) entry which is preliminary data.</text>
</comment>